<dbReference type="InterPro" id="IPR001851">
    <property type="entry name" value="ABC_transp_permease"/>
</dbReference>
<evidence type="ECO:0000313" key="7">
    <source>
        <dbReference type="EMBL" id="SHH72891.1"/>
    </source>
</evidence>
<dbReference type="AlphaFoldDB" id="A0A1M5VCH9"/>
<name>A0A1M5VCH9_9FIRM</name>
<dbReference type="STRING" id="1123281.SAMN02745180_00846"/>
<sequence>MNKETAFEILRSIVAVFIALILGFVIILFISDEPIDTIYSFIFGPLQSFRHIGNVIEMAIPLIFAGLAASVVFQANLFNLGAEGIFYFSGVMAAIVGVFFTLPKGIHPFVAILIAGVVGGLINFVPGYLKAKWNASELVTSLMFNNILFGIGLYIVNYFLRDPFALATVSYKFKPTAKLSVLIPGTRIHSGIILVIFAVIFTYYFLYKTKWGYALRMTGLNRNFADYSGIDSFKVIIYSHVIAGVLAGIGGGTEILGMYNRFQWQSLPGYGFDGTLVAMLARNNPIGVVGAALFLAYIRTGADMMARMTDVPSEMVAIIQAIIILLISAERFLKPLKQKMILKEAKKYV</sequence>
<feature type="transmembrane region" description="Helical" evidence="6">
    <location>
        <begin position="188"/>
        <end position="207"/>
    </location>
</feature>
<feature type="transmembrane region" description="Helical" evidence="6">
    <location>
        <begin position="12"/>
        <end position="31"/>
    </location>
</feature>
<feature type="transmembrane region" description="Helical" evidence="6">
    <location>
        <begin position="235"/>
        <end position="259"/>
    </location>
</feature>
<dbReference type="EMBL" id="FQXR01000004">
    <property type="protein sequence ID" value="SHH72891.1"/>
    <property type="molecule type" value="Genomic_DNA"/>
</dbReference>
<evidence type="ECO:0000256" key="6">
    <source>
        <dbReference type="SAM" id="Phobius"/>
    </source>
</evidence>
<dbReference type="PANTHER" id="PTHR47089:SF1">
    <property type="entry name" value="GUANOSINE ABC TRANSPORTER PERMEASE PROTEIN NUPP"/>
    <property type="match status" value="1"/>
</dbReference>
<dbReference type="PANTHER" id="PTHR47089">
    <property type="entry name" value="ABC TRANSPORTER, PERMEASE PROTEIN"/>
    <property type="match status" value="1"/>
</dbReference>
<keyword evidence="7" id="KW-0762">Sugar transport</keyword>
<dbReference type="Pfam" id="PF02653">
    <property type="entry name" value="BPD_transp_2"/>
    <property type="match status" value="1"/>
</dbReference>
<feature type="transmembrane region" description="Helical" evidence="6">
    <location>
        <begin position="85"/>
        <end position="103"/>
    </location>
</feature>
<evidence type="ECO:0000256" key="2">
    <source>
        <dbReference type="ARBA" id="ARBA00022475"/>
    </source>
</evidence>
<proteinExistence type="predicted"/>
<keyword evidence="5 6" id="KW-0472">Membrane</keyword>
<keyword evidence="3 6" id="KW-0812">Transmembrane</keyword>
<protein>
    <submittedName>
        <fullName evidence="7">Simple sugar transport system permease protein</fullName>
    </submittedName>
</protein>
<evidence type="ECO:0000256" key="4">
    <source>
        <dbReference type="ARBA" id="ARBA00022989"/>
    </source>
</evidence>
<feature type="transmembrane region" description="Helical" evidence="6">
    <location>
        <begin position="315"/>
        <end position="333"/>
    </location>
</feature>
<feature type="transmembrane region" description="Helical" evidence="6">
    <location>
        <begin position="51"/>
        <end position="73"/>
    </location>
</feature>
<organism evidence="7 8">
    <name type="scientific">Sporanaerobacter acetigenes DSM 13106</name>
    <dbReference type="NCBI Taxonomy" id="1123281"/>
    <lineage>
        <taxon>Bacteria</taxon>
        <taxon>Bacillati</taxon>
        <taxon>Bacillota</taxon>
        <taxon>Tissierellia</taxon>
        <taxon>Tissierellales</taxon>
        <taxon>Sporanaerobacteraceae</taxon>
        <taxon>Sporanaerobacter</taxon>
    </lineage>
</organism>
<reference evidence="7 8" key="1">
    <citation type="submission" date="2016-11" db="EMBL/GenBank/DDBJ databases">
        <authorList>
            <person name="Jaros S."/>
            <person name="Januszkiewicz K."/>
            <person name="Wedrychowicz H."/>
        </authorList>
    </citation>
    <scope>NUCLEOTIDE SEQUENCE [LARGE SCALE GENOMIC DNA]</scope>
    <source>
        <strain evidence="7 8">DSM 13106</strain>
    </source>
</reference>
<dbReference type="OrthoDB" id="45037at2"/>
<feature type="transmembrane region" description="Helical" evidence="6">
    <location>
        <begin position="141"/>
        <end position="160"/>
    </location>
</feature>
<keyword evidence="7" id="KW-0813">Transport</keyword>
<dbReference type="RefSeq" id="WP_072743475.1">
    <property type="nucleotide sequence ID" value="NZ_FQXR01000004.1"/>
</dbReference>
<keyword evidence="4 6" id="KW-1133">Transmembrane helix</keyword>
<keyword evidence="2" id="KW-1003">Cell membrane</keyword>
<dbReference type="Proteomes" id="UP000184389">
    <property type="component" value="Unassembled WGS sequence"/>
</dbReference>
<evidence type="ECO:0000313" key="8">
    <source>
        <dbReference type="Proteomes" id="UP000184389"/>
    </source>
</evidence>
<keyword evidence="8" id="KW-1185">Reference proteome</keyword>
<gene>
    <name evidence="7" type="ORF">SAMN02745180_00846</name>
</gene>
<feature type="transmembrane region" description="Helical" evidence="6">
    <location>
        <begin position="109"/>
        <end position="129"/>
    </location>
</feature>
<comment type="subcellular location">
    <subcellularLocation>
        <location evidence="1">Cell membrane</location>
        <topology evidence="1">Multi-pass membrane protein</topology>
    </subcellularLocation>
</comment>
<accession>A0A1M5VCH9</accession>
<dbReference type="GO" id="GO:0005886">
    <property type="term" value="C:plasma membrane"/>
    <property type="evidence" value="ECO:0007669"/>
    <property type="project" value="UniProtKB-SubCell"/>
</dbReference>
<dbReference type="GO" id="GO:0022857">
    <property type="term" value="F:transmembrane transporter activity"/>
    <property type="evidence" value="ECO:0007669"/>
    <property type="project" value="InterPro"/>
</dbReference>
<evidence type="ECO:0000256" key="5">
    <source>
        <dbReference type="ARBA" id="ARBA00023136"/>
    </source>
</evidence>
<evidence type="ECO:0000256" key="3">
    <source>
        <dbReference type="ARBA" id="ARBA00022692"/>
    </source>
</evidence>
<dbReference type="CDD" id="cd06580">
    <property type="entry name" value="TM_PBP1_transp_TpRbsC_like"/>
    <property type="match status" value="1"/>
</dbReference>
<evidence type="ECO:0000256" key="1">
    <source>
        <dbReference type="ARBA" id="ARBA00004651"/>
    </source>
</evidence>